<keyword evidence="6" id="KW-1133">Transmembrane helix</keyword>
<dbReference type="Gene3D" id="3.80.10.10">
    <property type="entry name" value="Ribonuclease Inhibitor"/>
    <property type="match status" value="1"/>
</dbReference>
<dbReference type="InterPro" id="IPR032675">
    <property type="entry name" value="LRR_dom_sf"/>
</dbReference>
<evidence type="ECO:0000256" key="4">
    <source>
        <dbReference type="ARBA" id="ARBA00022729"/>
    </source>
</evidence>
<keyword evidence="9" id="KW-0325">Glycoprotein</keyword>
<keyword evidence="7" id="KW-0472">Membrane</keyword>
<dbReference type="Proteomes" id="UP001457282">
    <property type="component" value="Unassembled WGS sequence"/>
</dbReference>
<protein>
    <recommendedName>
        <fullName evidence="12">Leucine-rich repeat-containing N-terminal plant-type domain-containing protein</fullName>
    </recommendedName>
</protein>
<keyword evidence="5" id="KW-0677">Repeat</keyword>
<keyword evidence="8" id="KW-0675">Receptor</keyword>
<organism evidence="10 11">
    <name type="scientific">Rubus argutus</name>
    <name type="common">Southern blackberry</name>
    <dbReference type="NCBI Taxonomy" id="59490"/>
    <lineage>
        <taxon>Eukaryota</taxon>
        <taxon>Viridiplantae</taxon>
        <taxon>Streptophyta</taxon>
        <taxon>Embryophyta</taxon>
        <taxon>Tracheophyta</taxon>
        <taxon>Spermatophyta</taxon>
        <taxon>Magnoliopsida</taxon>
        <taxon>eudicotyledons</taxon>
        <taxon>Gunneridae</taxon>
        <taxon>Pentapetalae</taxon>
        <taxon>rosids</taxon>
        <taxon>fabids</taxon>
        <taxon>Rosales</taxon>
        <taxon>Rosaceae</taxon>
        <taxon>Rosoideae</taxon>
        <taxon>Rosoideae incertae sedis</taxon>
        <taxon>Rubus</taxon>
    </lineage>
</organism>
<dbReference type="EMBL" id="JBEDUW010000003">
    <property type="protein sequence ID" value="KAK9938707.1"/>
    <property type="molecule type" value="Genomic_DNA"/>
</dbReference>
<evidence type="ECO:0000313" key="11">
    <source>
        <dbReference type="Proteomes" id="UP001457282"/>
    </source>
</evidence>
<evidence type="ECO:0000256" key="7">
    <source>
        <dbReference type="ARBA" id="ARBA00023136"/>
    </source>
</evidence>
<name>A0AAW1XQ63_RUBAR</name>
<evidence type="ECO:0000313" key="10">
    <source>
        <dbReference type="EMBL" id="KAK9938707.1"/>
    </source>
</evidence>
<dbReference type="PANTHER" id="PTHR47986:SF34">
    <property type="entry name" value="RECEPTOR-LIKE KINASE TMK2"/>
    <property type="match status" value="1"/>
</dbReference>
<gene>
    <name evidence="10" type="ORF">M0R45_015429</name>
</gene>
<keyword evidence="4" id="KW-0732">Signal</keyword>
<comment type="subcellular location">
    <subcellularLocation>
        <location evidence="1">Membrane</location>
        <topology evidence="1">Single-pass membrane protein</topology>
    </subcellularLocation>
</comment>
<evidence type="ECO:0000256" key="1">
    <source>
        <dbReference type="ARBA" id="ARBA00004167"/>
    </source>
</evidence>
<evidence type="ECO:0008006" key="12">
    <source>
        <dbReference type="Google" id="ProtNLM"/>
    </source>
</evidence>
<dbReference type="PANTHER" id="PTHR47986">
    <property type="entry name" value="OSJNBA0070M12.3 PROTEIN"/>
    <property type="match status" value="1"/>
</dbReference>
<evidence type="ECO:0000256" key="9">
    <source>
        <dbReference type="ARBA" id="ARBA00023180"/>
    </source>
</evidence>
<evidence type="ECO:0000256" key="5">
    <source>
        <dbReference type="ARBA" id="ARBA00022737"/>
    </source>
</evidence>
<evidence type="ECO:0000256" key="3">
    <source>
        <dbReference type="ARBA" id="ARBA00022692"/>
    </source>
</evidence>
<evidence type="ECO:0000256" key="2">
    <source>
        <dbReference type="ARBA" id="ARBA00022614"/>
    </source>
</evidence>
<sequence length="110" mass="12343">MTSETTDKALIQIFCEVMGRARAIHAFPLLLLFQFFVIAAEANTLEYGYMQILMDEWDIKPPSWTSSDPCDGWEGIKCTNSRITSIALADMGLKGQLPTDIELLSELQIL</sequence>
<dbReference type="AlphaFoldDB" id="A0AAW1XQ63"/>
<keyword evidence="2" id="KW-0433">Leucine-rich repeat</keyword>
<dbReference type="InterPro" id="IPR052422">
    <property type="entry name" value="Auxin_Ser/Thr_Kinase"/>
</dbReference>
<evidence type="ECO:0000256" key="6">
    <source>
        <dbReference type="ARBA" id="ARBA00022989"/>
    </source>
</evidence>
<comment type="caution">
    <text evidence="10">The sequence shown here is derived from an EMBL/GenBank/DDBJ whole genome shotgun (WGS) entry which is preliminary data.</text>
</comment>
<evidence type="ECO:0000256" key="8">
    <source>
        <dbReference type="ARBA" id="ARBA00023170"/>
    </source>
</evidence>
<dbReference type="GO" id="GO:0016020">
    <property type="term" value="C:membrane"/>
    <property type="evidence" value="ECO:0007669"/>
    <property type="project" value="UniProtKB-SubCell"/>
</dbReference>
<accession>A0AAW1XQ63</accession>
<keyword evidence="11" id="KW-1185">Reference proteome</keyword>
<reference evidence="10 11" key="1">
    <citation type="journal article" date="2023" name="G3 (Bethesda)">
        <title>A chromosome-length genome assembly and annotation of blackberry (Rubus argutus, cv. 'Hillquist').</title>
        <authorList>
            <person name="Bruna T."/>
            <person name="Aryal R."/>
            <person name="Dudchenko O."/>
            <person name="Sargent D.J."/>
            <person name="Mead D."/>
            <person name="Buti M."/>
            <person name="Cavallini A."/>
            <person name="Hytonen T."/>
            <person name="Andres J."/>
            <person name="Pham M."/>
            <person name="Weisz D."/>
            <person name="Mascagni F."/>
            <person name="Usai G."/>
            <person name="Natali L."/>
            <person name="Bassil N."/>
            <person name="Fernandez G.E."/>
            <person name="Lomsadze A."/>
            <person name="Armour M."/>
            <person name="Olukolu B."/>
            <person name="Poorten T."/>
            <person name="Britton C."/>
            <person name="Davik J."/>
            <person name="Ashrafi H."/>
            <person name="Aiden E.L."/>
            <person name="Borodovsky M."/>
            <person name="Worthington M."/>
        </authorList>
    </citation>
    <scope>NUCLEOTIDE SEQUENCE [LARGE SCALE GENOMIC DNA]</scope>
    <source>
        <strain evidence="10">PI 553951</strain>
    </source>
</reference>
<proteinExistence type="predicted"/>
<keyword evidence="3" id="KW-0812">Transmembrane</keyword>